<sequence>VVISFVLHKLDRNMNSSGEDEARQEQLREFLKQYKLDQYAATLIEEGFDRLLSLLQRAIATARGVPISTPILINYGYDEPGTSHMPKPGTVTTTTKTTRFIPDEHTIRRSSPNTYYNNHHHVQKKRKQHVPSKPITAFDEFLNELKRDLSGTSIPEITSIAYDRWNSLTSTEKEKYEREALHANSDYVMDRFLFEDDNDRVRTGLD</sequence>
<dbReference type="OrthoDB" id="1919336at2759"/>
<dbReference type="GO" id="GO:0003677">
    <property type="term" value="F:DNA binding"/>
    <property type="evidence" value="ECO:0007669"/>
    <property type="project" value="UniProtKB-UniRule"/>
</dbReference>
<dbReference type="Gene3D" id="1.10.30.10">
    <property type="entry name" value="High mobility group box domain"/>
    <property type="match status" value="1"/>
</dbReference>
<dbReference type="EMBL" id="JAEPRD010000017">
    <property type="protein sequence ID" value="KAG2208865.1"/>
    <property type="molecule type" value="Genomic_DNA"/>
</dbReference>
<feature type="non-terminal residue" evidence="3">
    <location>
        <position position="1"/>
    </location>
</feature>
<dbReference type="PROSITE" id="PS50118">
    <property type="entry name" value="HMG_BOX_2"/>
    <property type="match status" value="1"/>
</dbReference>
<dbReference type="InterPro" id="IPR036910">
    <property type="entry name" value="HMG_box_dom_sf"/>
</dbReference>
<comment type="caution">
    <text evidence="3">The sequence shown here is derived from an EMBL/GenBank/DDBJ whole genome shotgun (WGS) entry which is preliminary data.</text>
</comment>
<keyword evidence="4" id="KW-1185">Reference proteome</keyword>
<name>A0A8H7V6C9_9FUNG</name>
<evidence type="ECO:0000313" key="3">
    <source>
        <dbReference type="EMBL" id="KAG2208865.1"/>
    </source>
</evidence>
<feature type="DNA-binding region" description="HMG box" evidence="1">
    <location>
        <begin position="131"/>
        <end position="195"/>
    </location>
</feature>
<organism evidence="3 4">
    <name type="scientific">Mucor saturninus</name>
    <dbReference type="NCBI Taxonomy" id="64648"/>
    <lineage>
        <taxon>Eukaryota</taxon>
        <taxon>Fungi</taxon>
        <taxon>Fungi incertae sedis</taxon>
        <taxon>Mucoromycota</taxon>
        <taxon>Mucoromycotina</taxon>
        <taxon>Mucoromycetes</taxon>
        <taxon>Mucorales</taxon>
        <taxon>Mucorineae</taxon>
        <taxon>Mucoraceae</taxon>
        <taxon>Mucor</taxon>
    </lineage>
</organism>
<protein>
    <recommendedName>
        <fullName evidence="2">HMG box domain-containing protein</fullName>
    </recommendedName>
</protein>
<dbReference type="AlphaFoldDB" id="A0A8H7V6C9"/>
<dbReference type="InterPro" id="IPR009071">
    <property type="entry name" value="HMG_box_dom"/>
</dbReference>
<dbReference type="Proteomes" id="UP000603453">
    <property type="component" value="Unassembled WGS sequence"/>
</dbReference>
<gene>
    <name evidence="3" type="ORF">INT47_011005</name>
</gene>
<keyword evidence="1" id="KW-0539">Nucleus</keyword>
<proteinExistence type="predicted"/>
<dbReference type="GO" id="GO:0005634">
    <property type="term" value="C:nucleus"/>
    <property type="evidence" value="ECO:0007669"/>
    <property type="project" value="UniProtKB-UniRule"/>
</dbReference>
<dbReference type="SUPFAM" id="SSF47095">
    <property type="entry name" value="HMG-box"/>
    <property type="match status" value="1"/>
</dbReference>
<dbReference type="Pfam" id="PF00505">
    <property type="entry name" value="HMG_box"/>
    <property type="match status" value="1"/>
</dbReference>
<evidence type="ECO:0000313" key="4">
    <source>
        <dbReference type="Proteomes" id="UP000603453"/>
    </source>
</evidence>
<accession>A0A8H7V6C9</accession>
<feature type="domain" description="HMG box" evidence="2">
    <location>
        <begin position="131"/>
        <end position="195"/>
    </location>
</feature>
<reference evidence="3" key="1">
    <citation type="submission" date="2020-12" db="EMBL/GenBank/DDBJ databases">
        <title>Metabolic potential, ecology and presence of endohyphal bacteria is reflected in genomic diversity of Mucoromycotina.</title>
        <authorList>
            <person name="Muszewska A."/>
            <person name="Okrasinska A."/>
            <person name="Steczkiewicz K."/>
            <person name="Drgas O."/>
            <person name="Orlowska M."/>
            <person name="Perlinska-Lenart U."/>
            <person name="Aleksandrzak-Piekarczyk T."/>
            <person name="Szatraj K."/>
            <person name="Zielenkiewicz U."/>
            <person name="Pilsyk S."/>
            <person name="Malc E."/>
            <person name="Mieczkowski P."/>
            <person name="Kruszewska J.S."/>
            <person name="Biernat P."/>
            <person name="Pawlowska J."/>
        </authorList>
    </citation>
    <scope>NUCLEOTIDE SEQUENCE</scope>
    <source>
        <strain evidence="3">WA0000017839</strain>
    </source>
</reference>
<evidence type="ECO:0000256" key="1">
    <source>
        <dbReference type="PROSITE-ProRule" id="PRU00267"/>
    </source>
</evidence>
<keyword evidence="1" id="KW-0238">DNA-binding</keyword>
<evidence type="ECO:0000259" key="2">
    <source>
        <dbReference type="PROSITE" id="PS50118"/>
    </source>
</evidence>